<evidence type="ECO:0000313" key="10">
    <source>
        <dbReference type="Proteomes" id="UP000398389"/>
    </source>
</evidence>
<evidence type="ECO:0000256" key="3">
    <source>
        <dbReference type="ARBA" id="ARBA00022692"/>
    </source>
</evidence>
<dbReference type="AlphaFoldDB" id="A0A5E8B4K8"/>
<dbReference type="SUPFAM" id="SSF103473">
    <property type="entry name" value="MFS general substrate transporter"/>
    <property type="match status" value="1"/>
</dbReference>
<evidence type="ECO:0000313" key="9">
    <source>
        <dbReference type="EMBL" id="VVT44573.1"/>
    </source>
</evidence>
<gene>
    <name evidence="9" type="ORF">SAPINGB_P000461</name>
</gene>
<feature type="transmembrane region" description="Helical" evidence="7">
    <location>
        <begin position="265"/>
        <end position="286"/>
    </location>
</feature>
<feature type="transmembrane region" description="Helical" evidence="7">
    <location>
        <begin position="409"/>
        <end position="430"/>
    </location>
</feature>
<dbReference type="InterPro" id="IPR011701">
    <property type="entry name" value="MFS"/>
</dbReference>
<feature type="transmembrane region" description="Helical" evidence="7">
    <location>
        <begin position="232"/>
        <end position="253"/>
    </location>
</feature>
<dbReference type="GO" id="GO:0022857">
    <property type="term" value="F:transmembrane transporter activity"/>
    <property type="evidence" value="ECO:0007669"/>
    <property type="project" value="InterPro"/>
</dbReference>
<keyword evidence="2" id="KW-0813">Transport</keyword>
<evidence type="ECO:0000256" key="6">
    <source>
        <dbReference type="SAM" id="MobiDB-lite"/>
    </source>
</evidence>
<organism evidence="9 10">
    <name type="scientific">Magnusiomyces paraingens</name>
    <dbReference type="NCBI Taxonomy" id="2606893"/>
    <lineage>
        <taxon>Eukaryota</taxon>
        <taxon>Fungi</taxon>
        <taxon>Dikarya</taxon>
        <taxon>Ascomycota</taxon>
        <taxon>Saccharomycotina</taxon>
        <taxon>Dipodascomycetes</taxon>
        <taxon>Dipodascales</taxon>
        <taxon>Dipodascaceae</taxon>
        <taxon>Magnusiomyces</taxon>
    </lineage>
</organism>
<feature type="compositionally biased region" description="Low complexity" evidence="6">
    <location>
        <begin position="36"/>
        <end position="52"/>
    </location>
</feature>
<feature type="transmembrane region" description="Helical" evidence="7">
    <location>
        <begin position="202"/>
        <end position="220"/>
    </location>
</feature>
<dbReference type="RefSeq" id="XP_031851076.1">
    <property type="nucleotide sequence ID" value="XM_031995185.1"/>
</dbReference>
<feature type="transmembrane region" description="Helical" evidence="7">
    <location>
        <begin position="451"/>
        <end position="472"/>
    </location>
</feature>
<dbReference type="EMBL" id="CABVLU010000001">
    <property type="protein sequence ID" value="VVT44573.1"/>
    <property type="molecule type" value="Genomic_DNA"/>
</dbReference>
<dbReference type="GeneID" id="43579285"/>
<feature type="transmembrane region" description="Helical" evidence="7">
    <location>
        <begin position="478"/>
        <end position="497"/>
    </location>
</feature>
<feature type="domain" description="Major facilitator superfamily (MFS) profile" evidence="8">
    <location>
        <begin position="137"/>
        <end position="572"/>
    </location>
</feature>
<feature type="transmembrane region" description="Helical" evidence="7">
    <location>
        <begin position="546"/>
        <end position="568"/>
    </location>
</feature>
<accession>A0A5E8B4K8</accession>
<keyword evidence="10" id="KW-1185">Reference proteome</keyword>
<dbReference type="GO" id="GO:0005886">
    <property type="term" value="C:plasma membrane"/>
    <property type="evidence" value="ECO:0007669"/>
    <property type="project" value="TreeGrafter"/>
</dbReference>
<protein>
    <recommendedName>
        <fullName evidence="8">Major facilitator superfamily (MFS) profile domain-containing protein</fullName>
    </recommendedName>
</protein>
<dbReference type="OrthoDB" id="9986881at2759"/>
<keyword evidence="5 7" id="KW-0472">Membrane</keyword>
<keyword evidence="3 7" id="KW-0812">Transmembrane</keyword>
<dbReference type="InterPro" id="IPR036259">
    <property type="entry name" value="MFS_trans_sf"/>
</dbReference>
<feature type="transmembrane region" description="Helical" evidence="7">
    <location>
        <begin position="135"/>
        <end position="155"/>
    </location>
</feature>
<dbReference type="Proteomes" id="UP000398389">
    <property type="component" value="Unassembled WGS sequence"/>
</dbReference>
<evidence type="ECO:0000256" key="5">
    <source>
        <dbReference type="ARBA" id="ARBA00023136"/>
    </source>
</evidence>
<sequence>MQQPISAQDSHESSTSSSSNQIDDPEKFFSKDLEANINNNNNNINNNNNNNNGDFSPQQLSRRNSIASEMPSLDEQEAISRVLTGRIPDLNAPCPPMGGDRDYPPLLPQQEQYRVDFTGPDDPLHPFNWPLSKKIVIASCLGATTFTSVWGSSVFSPALGEISEKFHVANVVSSLTIALFVLGFASGPIIWSPLSELYGRKFPIVIALFLFTCFTFATATAKDLQTVIICRFFSGISASAPLTIVAAVFADIFPNTGAISRGTAINIFAAIVFSGPMVAPIVGGFIVQSYLGWRWTEYLTGIMSGTTLLAVVLFMEETYTPIILVHKAQIIRERTGNWGVHAVHENVTLDLSEIITKTITRPLRMLVSEPIILLLAIYNGFCYLILYLCLSSYPYAFRGLYHFALNLSMLPYLGILIGMILCAILMILFFEPRYERKLLQTGVKSNPELRLEPVLLSALVFPIGLFWFFWTANYADHVHWIVPTISGIFTGFGLMGIMVPSMNYIVDAYLWFAASALAALTFLRSMFGASAPLFADFMFDRIHLNWSGLLLGLLAVAMAPVPYLFFAYGKKIRGVSKYAFDG</sequence>
<keyword evidence="4 7" id="KW-1133">Transmembrane helix</keyword>
<evidence type="ECO:0000256" key="4">
    <source>
        <dbReference type="ARBA" id="ARBA00022989"/>
    </source>
</evidence>
<name>A0A5E8B4K8_9ASCO</name>
<dbReference type="PROSITE" id="PS50850">
    <property type="entry name" value="MFS"/>
    <property type="match status" value="1"/>
</dbReference>
<dbReference type="CDD" id="cd17323">
    <property type="entry name" value="MFS_Tpo1_MDR_like"/>
    <property type="match status" value="1"/>
</dbReference>
<dbReference type="Pfam" id="PF07690">
    <property type="entry name" value="MFS_1"/>
    <property type="match status" value="1"/>
</dbReference>
<dbReference type="InterPro" id="IPR020846">
    <property type="entry name" value="MFS_dom"/>
</dbReference>
<proteinExistence type="predicted"/>
<feature type="transmembrane region" description="Helical" evidence="7">
    <location>
        <begin position="509"/>
        <end position="534"/>
    </location>
</feature>
<dbReference type="PANTHER" id="PTHR23502:SF31">
    <property type="entry name" value="POLYAMINE TRANSPORTER 1"/>
    <property type="match status" value="1"/>
</dbReference>
<dbReference type="FunFam" id="1.20.1250.20:FF:000011">
    <property type="entry name" value="MFS multidrug transporter, putative"/>
    <property type="match status" value="1"/>
</dbReference>
<dbReference type="Gene3D" id="1.20.1250.20">
    <property type="entry name" value="MFS general substrate transporter like domains"/>
    <property type="match status" value="1"/>
</dbReference>
<feature type="compositionally biased region" description="Basic and acidic residues" evidence="6">
    <location>
        <begin position="24"/>
        <end position="34"/>
    </location>
</feature>
<feature type="transmembrane region" description="Helical" evidence="7">
    <location>
        <begin position="167"/>
        <end position="190"/>
    </location>
</feature>
<evidence type="ECO:0000256" key="2">
    <source>
        <dbReference type="ARBA" id="ARBA00022448"/>
    </source>
</evidence>
<evidence type="ECO:0000259" key="8">
    <source>
        <dbReference type="PROSITE" id="PS50850"/>
    </source>
</evidence>
<evidence type="ECO:0000256" key="1">
    <source>
        <dbReference type="ARBA" id="ARBA00004141"/>
    </source>
</evidence>
<reference evidence="9 10" key="1">
    <citation type="submission" date="2019-09" db="EMBL/GenBank/DDBJ databases">
        <authorList>
            <person name="Brejova B."/>
        </authorList>
    </citation>
    <scope>NUCLEOTIDE SEQUENCE [LARGE SCALE GENOMIC DNA]</scope>
</reference>
<evidence type="ECO:0000256" key="7">
    <source>
        <dbReference type="SAM" id="Phobius"/>
    </source>
</evidence>
<comment type="subcellular location">
    <subcellularLocation>
        <location evidence="1">Membrane</location>
        <topology evidence="1">Multi-pass membrane protein</topology>
    </subcellularLocation>
</comment>
<feature type="transmembrane region" description="Helical" evidence="7">
    <location>
        <begin position="371"/>
        <end position="397"/>
    </location>
</feature>
<feature type="region of interest" description="Disordered" evidence="6">
    <location>
        <begin position="1"/>
        <end position="59"/>
    </location>
</feature>
<dbReference type="PANTHER" id="PTHR23502">
    <property type="entry name" value="MAJOR FACILITATOR SUPERFAMILY"/>
    <property type="match status" value="1"/>
</dbReference>